<organism evidence="1 2">
    <name type="scientific">Cotesia congregata</name>
    <name type="common">Parasitoid wasp</name>
    <name type="synonym">Apanteles congregatus</name>
    <dbReference type="NCBI Taxonomy" id="51543"/>
    <lineage>
        <taxon>Eukaryota</taxon>
        <taxon>Metazoa</taxon>
        <taxon>Ecdysozoa</taxon>
        <taxon>Arthropoda</taxon>
        <taxon>Hexapoda</taxon>
        <taxon>Insecta</taxon>
        <taxon>Pterygota</taxon>
        <taxon>Neoptera</taxon>
        <taxon>Endopterygota</taxon>
        <taxon>Hymenoptera</taxon>
        <taxon>Apocrita</taxon>
        <taxon>Ichneumonoidea</taxon>
        <taxon>Braconidae</taxon>
        <taxon>Microgastrinae</taxon>
        <taxon>Cotesia</taxon>
    </lineage>
</organism>
<keyword evidence="2" id="KW-1185">Reference proteome</keyword>
<accession>A0A8J2MR30</accession>
<dbReference type="OrthoDB" id="7697473at2759"/>
<dbReference type="EMBL" id="CAJNRD030001123">
    <property type="protein sequence ID" value="CAG5104120.1"/>
    <property type="molecule type" value="Genomic_DNA"/>
</dbReference>
<evidence type="ECO:0000313" key="2">
    <source>
        <dbReference type="Proteomes" id="UP000786811"/>
    </source>
</evidence>
<proteinExistence type="predicted"/>
<dbReference type="Gene3D" id="1.10.20.10">
    <property type="entry name" value="Histone, subunit A"/>
    <property type="match status" value="1"/>
</dbReference>
<dbReference type="GO" id="GO:0046982">
    <property type="term" value="F:protein heterodimerization activity"/>
    <property type="evidence" value="ECO:0007669"/>
    <property type="project" value="InterPro"/>
</dbReference>
<name>A0A8J2MR30_COTCN</name>
<dbReference type="AlphaFoldDB" id="A0A8J2MR30"/>
<comment type="caution">
    <text evidence="1">The sequence shown here is derived from an EMBL/GenBank/DDBJ whole genome shotgun (WGS) entry which is preliminary data.</text>
</comment>
<sequence>MSRRSGIDRRRTLNLSSKNKYTKARRYTLSADAQAALSNLIEDVIENTLEDAKKMAENAGKNKVSIEEIEGALKKLCKTFSTENSTETRFRPSYLTFHPFKRRF</sequence>
<dbReference type="Proteomes" id="UP000786811">
    <property type="component" value="Unassembled WGS sequence"/>
</dbReference>
<gene>
    <name evidence="1" type="ORF">HICCMSTLAB_LOCUS11843</name>
</gene>
<dbReference type="InterPro" id="IPR009072">
    <property type="entry name" value="Histone-fold"/>
</dbReference>
<reference evidence="1" key="1">
    <citation type="submission" date="2021-04" db="EMBL/GenBank/DDBJ databases">
        <authorList>
            <person name="Chebbi M.A.C M."/>
        </authorList>
    </citation>
    <scope>NUCLEOTIDE SEQUENCE</scope>
</reference>
<evidence type="ECO:0000313" key="1">
    <source>
        <dbReference type="EMBL" id="CAG5104120.1"/>
    </source>
</evidence>
<dbReference type="SUPFAM" id="SSF47113">
    <property type="entry name" value="Histone-fold"/>
    <property type="match status" value="1"/>
</dbReference>
<protein>
    <submittedName>
        <fullName evidence="1">Uncharacterized protein</fullName>
    </submittedName>
</protein>